<dbReference type="InterPro" id="IPR005119">
    <property type="entry name" value="LysR_subst-bd"/>
</dbReference>
<dbReference type="EMBL" id="ARYK01000011">
    <property type="protein sequence ID" value="KCZ87951.1"/>
    <property type="molecule type" value="Genomic_DNA"/>
</dbReference>
<protein>
    <submittedName>
        <fullName evidence="6">LysR family transcriptional regulator</fullName>
    </submittedName>
</protein>
<dbReference type="SUPFAM" id="SSF53850">
    <property type="entry name" value="Periplasmic binding protein-like II"/>
    <property type="match status" value="1"/>
</dbReference>
<dbReference type="GO" id="GO:0010628">
    <property type="term" value="P:positive regulation of gene expression"/>
    <property type="evidence" value="ECO:0007669"/>
    <property type="project" value="TreeGrafter"/>
</dbReference>
<keyword evidence="2" id="KW-0805">Transcription regulation</keyword>
<evidence type="ECO:0000256" key="1">
    <source>
        <dbReference type="ARBA" id="ARBA00009437"/>
    </source>
</evidence>
<dbReference type="PANTHER" id="PTHR30427:SF1">
    <property type="entry name" value="TRANSCRIPTIONAL ACTIVATOR PROTEIN LYSR"/>
    <property type="match status" value="1"/>
</dbReference>
<comment type="caution">
    <text evidence="6">The sequence shown here is derived from an EMBL/GenBank/DDBJ whole genome shotgun (WGS) entry which is preliminary data.</text>
</comment>
<keyword evidence="4" id="KW-0804">Transcription</keyword>
<proteinExistence type="inferred from homology"/>
<dbReference type="Pfam" id="PF00126">
    <property type="entry name" value="HTH_1"/>
    <property type="match status" value="1"/>
</dbReference>
<dbReference type="SUPFAM" id="SSF46785">
    <property type="entry name" value="Winged helix' DNA-binding domain"/>
    <property type="match status" value="1"/>
</dbReference>
<dbReference type="Gene3D" id="1.10.10.10">
    <property type="entry name" value="Winged helix-like DNA-binding domain superfamily/Winged helix DNA-binding domain"/>
    <property type="match status" value="1"/>
</dbReference>
<evidence type="ECO:0000313" key="6">
    <source>
        <dbReference type="EMBL" id="KCZ87951.1"/>
    </source>
</evidence>
<evidence type="ECO:0000313" key="7">
    <source>
        <dbReference type="Proteomes" id="UP000025171"/>
    </source>
</evidence>
<keyword evidence="3" id="KW-0238">DNA-binding</keyword>
<keyword evidence="7" id="KW-1185">Reference proteome</keyword>
<reference evidence="6 7" key="1">
    <citation type="journal article" date="2014" name="Antonie Van Leeuwenhoek">
        <title>Hyphomonas beringensis sp. nov. and Hyphomonas chukchiensis sp. nov., isolated from surface seawater of the Bering Sea and Chukchi Sea.</title>
        <authorList>
            <person name="Li C."/>
            <person name="Lai Q."/>
            <person name="Li G."/>
            <person name="Dong C."/>
            <person name="Wang J."/>
            <person name="Liao Y."/>
            <person name="Shao Z."/>
        </authorList>
    </citation>
    <scope>NUCLEOTIDE SEQUENCE [LARGE SCALE GENOMIC DNA]</scope>
    <source>
        <strain evidence="6 7">MHS-2</strain>
    </source>
</reference>
<sequence length="310" mass="33329">MNYRLFEVFHAVMLSGTVSSAAAELGVSQPSVTKSIKQLESELGYLLFDRISGRLQPTPAALVLLKETERARSAFEDLTASALRLRSGASRHLRIVTTPALGLDLVPDAVMAFRSTDPEMRFTISTRHSGEVLSEISRPAYGFDMGLVFDASTRSVSVGAIPIGQVPVVCVSKRGTLGDISAEELGKTLFQHELVALEATEPLGRMLAEIGVAAGWRGDPLLRVQTYQMACSLAQRGAGLAIVDAMSAIHAAEHDPGIDLHALPKALTLPVNMVYPLGKGLDVPVRALIDDLSASLRKRLAVMSKRMESR</sequence>
<evidence type="ECO:0000256" key="3">
    <source>
        <dbReference type="ARBA" id="ARBA00023125"/>
    </source>
</evidence>
<dbReference type="Proteomes" id="UP000025171">
    <property type="component" value="Unassembled WGS sequence"/>
</dbReference>
<evidence type="ECO:0000259" key="5">
    <source>
        <dbReference type="PROSITE" id="PS50931"/>
    </source>
</evidence>
<dbReference type="PRINTS" id="PR00039">
    <property type="entry name" value="HTHLYSR"/>
</dbReference>
<evidence type="ECO:0000256" key="2">
    <source>
        <dbReference type="ARBA" id="ARBA00023015"/>
    </source>
</evidence>
<dbReference type="OrthoDB" id="8479870at2"/>
<comment type="similarity">
    <text evidence="1">Belongs to the LysR transcriptional regulatory family.</text>
</comment>
<dbReference type="RefSeq" id="WP_051618726.1">
    <property type="nucleotide sequence ID" value="NZ_ARYK01000011.1"/>
</dbReference>
<dbReference type="PATRIC" id="fig|1280950.3.peg.3259"/>
<organism evidence="6 7">
    <name type="scientific">Hyphomonas johnsonii MHS-2</name>
    <dbReference type="NCBI Taxonomy" id="1280950"/>
    <lineage>
        <taxon>Bacteria</taxon>
        <taxon>Pseudomonadati</taxon>
        <taxon>Pseudomonadota</taxon>
        <taxon>Alphaproteobacteria</taxon>
        <taxon>Hyphomonadales</taxon>
        <taxon>Hyphomonadaceae</taxon>
        <taxon>Hyphomonas</taxon>
    </lineage>
</organism>
<dbReference type="InterPro" id="IPR036388">
    <property type="entry name" value="WH-like_DNA-bd_sf"/>
</dbReference>
<evidence type="ECO:0000256" key="4">
    <source>
        <dbReference type="ARBA" id="ARBA00023163"/>
    </source>
</evidence>
<dbReference type="GO" id="GO:0043565">
    <property type="term" value="F:sequence-specific DNA binding"/>
    <property type="evidence" value="ECO:0007669"/>
    <property type="project" value="TreeGrafter"/>
</dbReference>
<dbReference type="PANTHER" id="PTHR30427">
    <property type="entry name" value="TRANSCRIPTIONAL ACTIVATOR PROTEIN LYSR"/>
    <property type="match status" value="1"/>
</dbReference>
<dbReference type="InterPro" id="IPR036390">
    <property type="entry name" value="WH_DNA-bd_sf"/>
</dbReference>
<dbReference type="InterPro" id="IPR000847">
    <property type="entry name" value="LysR_HTH_N"/>
</dbReference>
<name>A0A059FBL4_9PROT</name>
<gene>
    <name evidence="6" type="ORF">HJO_16245</name>
</gene>
<dbReference type="STRING" id="1280950.HJO_16245"/>
<dbReference type="Gene3D" id="3.40.190.290">
    <property type="match status" value="1"/>
</dbReference>
<dbReference type="AlphaFoldDB" id="A0A059FBL4"/>
<feature type="domain" description="HTH lysR-type" evidence="5">
    <location>
        <begin position="1"/>
        <end position="58"/>
    </location>
</feature>
<dbReference type="eggNOG" id="COG0583">
    <property type="taxonomic scope" value="Bacteria"/>
</dbReference>
<dbReference type="Pfam" id="PF03466">
    <property type="entry name" value="LysR_substrate"/>
    <property type="match status" value="1"/>
</dbReference>
<dbReference type="GO" id="GO:0003700">
    <property type="term" value="F:DNA-binding transcription factor activity"/>
    <property type="evidence" value="ECO:0007669"/>
    <property type="project" value="InterPro"/>
</dbReference>
<dbReference type="PROSITE" id="PS50931">
    <property type="entry name" value="HTH_LYSR"/>
    <property type="match status" value="1"/>
</dbReference>
<accession>A0A059FBL4</accession>